<sequence length="65" mass="7522">MGWLEERHQRGDEHRRGDNQYVHPICMSVDTDIGGQQTRLGRVSTTMASRSQERLAECLEPPDRK</sequence>
<dbReference type="Proteomes" id="UP000801864">
    <property type="component" value="Unassembled WGS sequence"/>
</dbReference>
<evidence type="ECO:0000256" key="1">
    <source>
        <dbReference type="SAM" id="MobiDB-lite"/>
    </source>
</evidence>
<accession>A0A9P4XG27</accession>
<organism evidence="2 3">
    <name type="scientific">Trichoderma lentiforme</name>
    <dbReference type="NCBI Taxonomy" id="1567552"/>
    <lineage>
        <taxon>Eukaryota</taxon>
        <taxon>Fungi</taxon>
        <taxon>Dikarya</taxon>
        <taxon>Ascomycota</taxon>
        <taxon>Pezizomycotina</taxon>
        <taxon>Sordariomycetes</taxon>
        <taxon>Hypocreomycetidae</taxon>
        <taxon>Hypocreales</taxon>
        <taxon>Hypocreaceae</taxon>
        <taxon>Trichoderma</taxon>
    </lineage>
</organism>
<evidence type="ECO:0000313" key="2">
    <source>
        <dbReference type="EMBL" id="KAF3072199.1"/>
    </source>
</evidence>
<comment type="caution">
    <text evidence="2">The sequence shown here is derived from an EMBL/GenBank/DDBJ whole genome shotgun (WGS) entry which is preliminary data.</text>
</comment>
<keyword evidence="3" id="KW-1185">Reference proteome</keyword>
<evidence type="ECO:0000313" key="3">
    <source>
        <dbReference type="Proteomes" id="UP000801864"/>
    </source>
</evidence>
<protein>
    <submittedName>
        <fullName evidence="2">Uncharacterized protein</fullName>
    </submittedName>
</protein>
<dbReference type="AlphaFoldDB" id="A0A9P4XG27"/>
<name>A0A9P4XG27_9HYPO</name>
<reference evidence="2 3" key="1">
    <citation type="submission" date="2018-06" db="EMBL/GenBank/DDBJ databases">
        <title>Genome analysis of cellulolytic fungus Trichoderma lentiforme CFAM-422.</title>
        <authorList>
            <person name="Steindorff A.S."/>
            <person name="Formighieri E.F."/>
            <person name="Midorikawa G.E.O."/>
            <person name="Tamietti M.S."/>
            <person name="Ramos E.Z."/>
            <person name="Silva A.S."/>
            <person name="Bon E.P.S."/>
            <person name="Mendes T.D."/>
            <person name="Damaso M.C.T."/>
            <person name="Favaro L.C.L."/>
        </authorList>
    </citation>
    <scope>NUCLEOTIDE SEQUENCE [LARGE SCALE GENOMIC DNA]</scope>
    <source>
        <strain evidence="2 3">CFAM-422</strain>
    </source>
</reference>
<gene>
    <name evidence="2" type="ORF">CFAM422_005760</name>
</gene>
<proteinExistence type="predicted"/>
<dbReference type="EMBL" id="QLNT01000009">
    <property type="protein sequence ID" value="KAF3072199.1"/>
    <property type="molecule type" value="Genomic_DNA"/>
</dbReference>
<feature type="region of interest" description="Disordered" evidence="1">
    <location>
        <begin position="46"/>
        <end position="65"/>
    </location>
</feature>
<feature type="compositionally biased region" description="Basic and acidic residues" evidence="1">
    <location>
        <begin position="51"/>
        <end position="65"/>
    </location>
</feature>